<dbReference type="Proteomes" id="UP001500929">
    <property type="component" value="Unassembled WGS sequence"/>
</dbReference>
<keyword evidence="2" id="KW-1185">Reference proteome</keyword>
<proteinExistence type="predicted"/>
<gene>
    <name evidence="1" type="ORF">GCM10009851_39550</name>
</gene>
<accession>A0ABN3E713</accession>
<protein>
    <submittedName>
        <fullName evidence="1">Uncharacterized protein</fullName>
    </submittedName>
</protein>
<evidence type="ECO:0000313" key="1">
    <source>
        <dbReference type="EMBL" id="GAA2250057.1"/>
    </source>
</evidence>
<name>A0ABN3E713_9MICO</name>
<dbReference type="EMBL" id="BAAAQY010000017">
    <property type="protein sequence ID" value="GAA2250057.1"/>
    <property type="molecule type" value="Genomic_DNA"/>
</dbReference>
<organism evidence="1 2">
    <name type="scientific">Herbiconiux moechotypicola</name>
    <dbReference type="NCBI Taxonomy" id="637393"/>
    <lineage>
        <taxon>Bacteria</taxon>
        <taxon>Bacillati</taxon>
        <taxon>Actinomycetota</taxon>
        <taxon>Actinomycetes</taxon>
        <taxon>Micrococcales</taxon>
        <taxon>Microbacteriaceae</taxon>
        <taxon>Herbiconiux</taxon>
    </lineage>
</organism>
<evidence type="ECO:0000313" key="2">
    <source>
        <dbReference type="Proteomes" id="UP001500929"/>
    </source>
</evidence>
<sequence length="78" mass="8790">MAYDALLELATRIGGRYVSWVDQAPSEAAGRHWTYAHIEMQRQVRQVDPNDAEAIEAKRAELRELWATMPAHAPVMAA</sequence>
<dbReference type="RefSeq" id="WP_259481677.1">
    <property type="nucleotide sequence ID" value="NZ_BAAAQY010000017.1"/>
</dbReference>
<comment type="caution">
    <text evidence="1">The sequence shown here is derived from an EMBL/GenBank/DDBJ whole genome shotgun (WGS) entry which is preliminary data.</text>
</comment>
<reference evidence="1 2" key="1">
    <citation type="journal article" date="2019" name="Int. J. Syst. Evol. Microbiol.">
        <title>The Global Catalogue of Microorganisms (GCM) 10K type strain sequencing project: providing services to taxonomists for standard genome sequencing and annotation.</title>
        <authorList>
            <consortium name="The Broad Institute Genomics Platform"/>
            <consortium name="The Broad Institute Genome Sequencing Center for Infectious Disease"/>
            <person name="Wu L."/>
            <person name="Ma J."/>
        </authorList>
    </citation>
    <scope>NUCLEOTIDE SEQUENCE [LARGE SCALE GENOMIC DNA]</scope>
    <source>
        <strain evidence="1 2">JCM 16117</strain>
    </source>
</reference>